<comment type="caution">
    <text evidence="3">The sequence shown here is derived from an EMBL/GenBank/DDBJ whole genome shotgun (WGS) entry which is preliminary data.</text>
</comment>
<dbReference type="Gene3D" id="1.10.150.20">
    <property type="entry name" value="5' to 3' exonuclease, C-terminal subdomain"/>
    <property type="match status" value="1"/>
</dbReference>
<gene>
    <name evidence="3" type="ORF">CUN49_14850</name>
</gene>
<protein>
    <recommendedName>
        <fullName evidence="5">DUF4332 domain-containing protein</fullName>
    </recommendedName>
</protein>
<feature type="compositionally biased region" description="Low complexity" evidence="1">
    <location>
        <begin position="174"/>
        <end position="186"/>
    </location>
</feature>
<proteinExistence type="predicted"/>
<dbReference type="AlphaFoldDB" id="A0A2M8PAM1"/>
<reference evidence="3 4" key="1">
    <citation type="submission" date="2017-11" db="EMBL/GenBank/DDBJ databases">
        <title>Evolution of Phototrophy in the Chloroflexi Phylum Driven by Horizontal Gene Transfer.</title>
        <authorList>
            <person name="Ward L.M."/>
            <person name="Hemp J."/>
            <person name="Shih P.M."/>
            <person name="Mcglynn S.E."/>
            <person name="Fischer W."/>
        </authorList>
    </citation>
    <scope>NUCLEOTIDE SEQUENCE [LARGE SCALE GENOMIC DNA]</scope>
    <source>
        <strain evidence="3">JP3_13</strain>
    </source>
</reference>
<keyword evidence="2" id="KW-0472">Membrane</keyword>
<keyword evidence="2" id="KW-0812">Transmembrane</keyword>
<feature type="transmembrane region" description="Helical" evidence="2">
    <location>
        <begin position="45"/>
        <end position="64"/>
    </location>
</feature>
<evidence type="ECO:0008006" key="5">
    <source>
        <dbReference type="Google" id="ProtNLM"/>
    </source>
</evidence>
<sequence>MEIRQKLTEFESTIAFVIGGGLILMMLVFGLASASGGSDVSRLNLFLVLGALLFFGGTIVWLFASRPWLNHDDWSEPLYTGHEHEAHHAEPAEAHETPAEALAHVGAAEPSELAAAMNIAPALEAAIAAVEAAAAPDAPAAQATPQSQQAEQPESAYVAVEQPAYAQVSEGRVPDQPAEPEQPATAPDDLTLIEGIGPKISAALIAAGVDTFAKLAALQPDQIENIVRSAGVRMVGKAETWAKQAQLAAEGKFEELKAYQKTLTAGRSASD</sequence>
<accession>A0A2M8PAM1</accession>
<feature type="transmembrane region" description="Helical" evidence="2">
    <location>
        <begin position="12"/>
        <end position="33"/>
    </location>
</feature>
<evidence type="ECO:0000256" key="2">
    <source>
        <dbReference type="SAM" id="Phobius"/>
    </source>
</evidence>
<feature type="region of interest" description="Disordered" evidence="1">
    <location>
        <begin position="166"/>
        <end position="186"/>
    </location>
</feature>
<organism evidence="3 4">
    <name type="scientific">Candidatus Thermofonsia Clade 1 bacterium</name>
    <dbReference type="NCBI Taxonomy" id="2364210"/>
    <lineage>
        <taxon>Bacteria</taxon>
        <taxon>Bacillati</taxon>
        <taxon>Chloroflexota</taxon>
        <taxon>Candidatus Thermofontia</taxon>
        <taxon>Candidatus Thermofonsia Clade 1</taxon>
    </lineage>
</organism>
<evidence type="ECO:0000313" key="3">
    <source>
        <dbReference type="EMBL" id="PJF34597.1"/>
    </source>
</evidence>
<evidence type="ECO:0000256" key="1">
    <source>
        <dbReference type="SAM" id="MobiDB-lite"/>
    </source>
</evidence>
<name>A0A2M8PAM1_9CHLR</name>
<dbReference type="Proteomes" id="UP000229681">
    <property type="component" value="Unassembled WGS sequence"/>
</dbReference>
<dbReference type="EMBL" id="PGTM01000329">
    <property type="protein sequence ID" value="PJF34597.1"/>
    <property type="molecule type" value="Genomic_DNA"/>
</dbReference>
<evidence type="ECO:0000313" key="4">
    <source>
        <dbReference type="Proteomes" id="UP000229681"/>
    </source>
</evidence>
<keyword evidence="2" id="KW-1133">Transmembrane helix</keyword>